<dbReference type="Pfam" id="PF13936">
    <property type="entry name" value="HTH_38"/>
    <property type="match status" value="1"/>
</dbReference>
<dbReference type="InterPro" id="IPR009057">
    <property type="entry name" value="Homeodomain-like_sf"/>
</dbReference>
<reference evidence="2 3" key="1">
    <citation type="submission" date="2019-09" db="EMBL/GenBank/DDBJ databases">
        <authorList>
            <person name="Chandra G."/>
            <person name="Truman W A."/>
        </authorList>
    </citation>
    <scope>NUCLEOTIDE SEQUENCE [LARGE SCALE GENOMIC DNA]</scope>
    <source>
        <strain evidence="2">PS631</strain>
    </source>
</reference>
<evidence type="ECO:0000313" key="3">
    <source>
        <dbReference type="Proteomes" id="UP000399692"/>
    </source>
</evidence>
<dbReference type="Gene3D" id="1.10.10.60">
    <property type="entry name" value="Homeodomain-like"/>
    <property type="match status" value="1"/>
</dbReference>
<accession>A0A5E6RL34</accession>
<protein>
    <recommendedName>
        <fullName evidence="1">Transposase IS30-like HTH domain-containing protein</fullName>
    </recommendedName>
</protein>
<proteinExistence type="predicted"/>
<organism evidence="2 3">
    <name type="scientific">Pseudomonas fluorescens</name>
    <dbReference type="NCBI Taxonomy" id="294"/>
    <lineage>
        <taxon>Bacteria</taxon>
        <taxon>Pseudomonadati</taxon>
        <taxon>Pseudomonadota</taxon>
        <taxon>Gammaproteobacteria</taxon>
        <taxon>Pseudomonadales</taxon>
        <taxon>Pseudomonadaceae</taxon>
        <taxon>Pseudomonas</taxon>
    </lineage>
</organism>
<dbReference type="AlphaFoldDB" id="A0A5E6RL34"/>
<evidence type="ECO:0000313" key="2">
    <source>
        <dbReference type="EMBL" id="VVM69089.1"/>
    </source>
</evidence>
<dbReference type="Proteomes" id="UP000399692">
    <property type="component" value="Unassembled WGS sequence"/>
</dbReference>
<evidence type="ECO:0000259" key="1">
    <source>
        <dbReference type="Pfam" id="PF13936"/>
    </source>
</evidence>
<sequence length="106" mass="11584">MQVSQDLAKALGVDPLTLLAVTYAAEHAVSPREILQRLEADLMRMELLDELVSLNAPAQAHPVAAQADTLRARIQELKARDLSQAEIARQLGVSGATVSRHLRRHS</sequence>
<dbReference type="SUPFAM" id="SSF46689">
    <property type="entry name" value="Homeodomain-like"/>
    <property type="match status" value="1"/>
</dbReference>
<feature type="domain" description="Transposase IS30-like HTH" evidence="1">
    <location>
        <begin position="71"/>
        <end position="105"/>
    </location>
</feature>
<gene>
    <name evidence="2" type="ORF">PS631_01709</name>
</gene>
<name>A0A5E6RL34_PSEFL</name>
<dbReference type="InterPro" id="IPR025246">
    <property type="entry name" value="IS30-like_HTH"/>
</dbReference>
<dbReference type="EMBL" id="CABVHF010000003">
    <property type="protein sequence ID" value="VVM69089.1"/>
    <property type="molecule type" value="Genomic_DNA"/>
</dbReference>